<feature type="transmembrane region" description="Helical" evidence="1">
    <location>
        <begin position="109"/>
        <end position="135"/>
    </location>
</feature>
<keyword evidence="1" id="KW-0472">Membrane</keyword>
<dbReference type="AlphaFoldDB" id="A0A5C8ZF86"/>
<name>A0A5C8ZF86_9ACTN</name>
<feature type="transmembrane region" description="Helical" evidence="1">
    <location>
        <begin position="209"/>
        <end position="230"/>
    </location>
</feature>
<keyword evidence="1" id="KW-1133">Transmembrane helix</keyword>
<feature type="transmembrane region" description="Helical" evidence="1">
    <location>
        <begin position="45"/>
        <end position="63"/>
    </location>
</feature>
<feature type="transmembrane region" description="Helical" evidence="1">
    <location>
        <begin position="282"/>
        <end position="302"/>
    </location>
</feature>
<sequence length="320" mass="32177">MTASALRRSPLLWVAAAMLLLAVPTAVLAVADPVQLTGVNGWAKPLKFELSIALYAVTLAWLLTRLQRGRRLAGALAAVAGALLVVEMVIILGAAALGTTSHFNVSTPAHAAAFAVMGVSIAAVWLITAVVGVLLWRNPSGDAAFDLAVRAGVVIALAGMAVAFLMTSPTSAQLADFRGISGAHTVGASDGGPGLPLLGWSTVAGDLRVPHFVGMHALQVLPLLVLALSLAARRWPAAAALLTPRVRLELVAVASAGWAATLVLLTWQALVGQSVVAPSGAVLAVSSAAAAALAASAVVVLVRARRAACGAAAALTPVAP</sequence>
<comment type="caution">
    <text evidence="3">The sequence shown here is derived from an EMBL/GenBank/DDBJ whole genome shotgun (WGS) entry which is preliminary data.</text>
</comment>
<organism evidence="3 4">
    <name type="scientific">Quadrisphaera setariae</name>
    <dbReference type="NCBI Taxonomy" id="2593304"/>
    <lineage>
        <taxon>Bacteria</taxon>
        <taxon>Bacillati</taxon>
        <taxon>Actinomycetota</taxon>
        <taxon>Actinomycetes</taxon>
        <taxon>Kineosporiales</taxon>
        <taxon>Kineosporiaceae</taxon>
        <taxon>Quadrisphaera</taxon>
    </lineage>
</organism>
<keyword evidence="1" id="KW-0812">Transmembrane</keyword>
<feature type="chain" id="PRO_5039520462" evidence="2">
    <location>
        <begin position="30"/>
        <end position="320"/>
    </location>
</feature>
<dbReference type="EMBL" id="VKAC01000005">
    <property type="protein sequence ID" value="TXR56507.1"/>
    <property type="molecule type" value="Genomic_DNA"/>
</dbReference>
<protein>
    <submittedName>
        <fullName evidence="3">Uncharacterized protein</fullName>
    </submittedName>
</protein>
<keyword evidence="4" id="KW-1185">Reference proteome</keyword>
<accession>A0A5C8ZF86</accession>
<gene>
    <name evidence="3" type="ORF">FMM08_10550</name>
</gene>
<dbReference type="Proteomes" id="UP000321234">
    <property type="component" value="Unassembled WGS sequence"/>
</dbReference>
<evidence type="ECO:0000256" key="2">
    <source>
        <dbReference type="SAM" id="SignalP"/>
    </source>
</evidence>
<dbReference type="RefSeq" id="WP_147926300.1">
    <property type="nucleotide sequence ID" value="NZ_VKAC01000005.1"/>
</dbReference>
<proteinExistence type="predicted"/>
<dbReference type="OrthoDB" id="343560at2"/>
<reference evidence="3 4" key="1">
    <citation type="submission" date="2019-07" db="EMBL/GenBank/DDBJ databases">
        <title>Quadrisphaera sp. strain DD2A genome sequencing and assembly.</title>
        <authorList>
            <person name="Kim I."/>
        </authorList>
    </citation>
    <scope>NUCLEOTIDE SEQUENCE [LARGE SCALE GENOMIC DNA]</scope>
    <source>
        <strain evidence="3 4">DD2A</strain>
    </source>
</reference>
<evidence type="ECO:0000313" key="3">
    <source>
        <dbReference type="EMBL" id="TXR56507.1"/>
    </source>
</evidence>
<evidence type="ECO:0000313" key="4">
    <source>
        <dbReference type="Proteomes" id="UP000321234"/>
    </source>
</evidence>
<feature type="transmembrane region" description="Helical" evidence="1">
    <location>
        <begin position="75"/>
        <end position="97"/>
    </location>
</feature>
<keyword evidence="2" id="KW-0732">Signal</keyword>
<feature type="transmembrane region" description="Helical" evidence="1">
    <location>
        <begin position="147"/>
        <end position="166"/>
    </location>
</feature>
<feature type="transmembrane region" description="Helical" evidence="1">
    <location>
        <begin position="250"/>
        <end position="270"/>
    </location>
</feature>
<evidence type="ECO:0000256" key="1">
    <source>
        <dbReference type="SAM" id="Phobius"/>
    </source>
</evidence>
<feature type="signal peptide" evidence="2">
    <location>
        <begin position="1"/>
        <end position="29"/>
    </location>
</feature>